<comment type="caution">
    <text evidence="2">The sequence shown here is derived from an EMBL/GenBank/DDBJ whole genome shotgun (WGS) entry which is preliminary data.</text>
</comment>
<dbReference type="PANTHER" id="PTHR34125">
    <property type="entry name" value="OS01G0762900 PROTEIN"/>
    <property type="match status" value="1"/>
</dbReference>
<dbReference type="PANTHER" id="PTHR34125:SF8">
    <property type="entry name" value="(RAPE) HYPOTHETICAL PROTEIN"/>
    <property type="match status" value="1"/>
</dbReference>
<gene>
    <name evidence="2" type="ORF">DY000_02026655</name>
</gene>
<dbReference type="EMBL" id="QGKV02000299">
    <property type="protein sequence ID" value="KAF3594781.1"/>
    <property type="molecule type" value="Genomic_DNA"/>
</dbReference>
<evidence type="ECO:0000313" key="3">
    <source>
        <dbReference type="Proteomes" id="UP000266723"/>
    </source>
</evidence>
<feature type="transmembrane region" description="Helical" evidence="1">
    <location>
        <begin position="137"/>
        <end position="156"/>
    </location>
</feature>
<proteinExistence type="predicted"/>
<accession>A0ABQ7ED35</accession>
<keyword evidence="3" id="KW-1185">Reference proteome</keyword>
<keyword evidence="1" id="KW-0472">Membrane</keyword>
<protein>
    <submittedName>
        <fullName evidence="2">Uncharacterized protein</fullName>
    </submittedName>
</protein>
<evidence type="ECO:0000313" key="2">
    <source>
        <dbReference type="EMBL" id="KAF3594781.1"/>
    </source>
</evidence>
<feature type="transmembrane region" description="Helical" evidence="1">
    <location>
        <begin position="195"/>
        <end position="215"/>
    </location>
</feature>
<name>A0ABQ7ED35_BRACR</name>
<evidence type="ECO:0000256" key="1">
    <source>
        <dbReference type="SAM" id="Phobius"/>
    </source>
</evidence>
<sequence>MGIHTLRCKSGKKVRDVLLDGKATEKAKNSPRGTRRRIKIILTRKQLELLLLNSAEGVSSKLPKTYGCCKRKWKPSLRTIVEVDKLIMSLLFILSFCTSLNLHVACSRVSRSERILITTPSSSWIFPCQSCVQKKDLVISAFIIVLSFNISLSLDQQEMEIQARLMEYKFHVMITIIVIVVLSSLVYAAPRILDILAYFWPLFASTAAFLAMAIISGGFQQLSDEATGEGIMDYVAGRPEDSYKYN</sequence>
<feature type="transmembrane region" description="Helical" evidence="1">
    <location>
        <begin position="168"/>
        <end position="189"/>
    </location>
</feature>
<reference evidence="2 3" key="1">
    <citation type="journal article" date="2020" name="BMC Genomics">
        <title>Intraspecific diversification of the crop wild relative Brassica cretica Lam. using demographic model selection.</title>
        <authorList>
            <person name="Kioukis A."/>
            <person name="Michalopoulou V.A."/>
            <person name="Briers L."/>
            <person name="Pirintsos S."/>
            <person name="Studholme D.J."/>
            <person name="Pavlidis P."/>
            <person name="Sarris P.F."/>
        </authorList>
    </citation>
    <scope>NUCLEOTIDE SEQUENCE [LARGE SCALE GENOMIC DNA]</scope>
    <source>
        <strain evidence="3">cv. PFS-1207/04</strain>
    </source>
</reference>
<keyword evidence="1" id="KW-1133">Transmembrane helix</keyword>
<organism evidence="2 3">
    <name type="scientific">Brassica cretica</name>
    <name type="common">Mustard</name>
    <dbReference type="NCBI Taxonomy" id="69181"/>
    <lineage>
        <taxon>Eukaryota</taxon>
        <taxon>Viridiplantae</taxon>
        <taxon>Streptophyta</taxon>
        <taxon>Embryophyta</taxon>
        <taxon>Tracheophyta</taxon>
        <taxon>Spermatophyta</taxon>
        <taxon>Magnoliopsida</taxon>
        <taxon>eudicotyledons</taxon>
        <taxon>Gunneridae</taxon>
        <taxon>Pentapetalae</taxon>
        <taxon>rosids</taxon>
        <taxon>malvids</taxon>
        <taxon>Brassicales</taxon>
        <taxon>Brassicaceae</taxon>
        <taxon>Brassiceae</taxon>
        <taxon>Brassica</taxon>
    </lineage>
</organism>
<dbReference type="Proteomes" id="UP000266723">
    <property type="component" value="Unassembled WGS sequence"/>
</dbReference>
<keyword evidence="1" id="KW-0812">Transmembrane</keyword>